<feature type="chain" id="PRO_5046680388" evidence="3">
    <location>
        <begin position="27"/>
        <end position="657"/>
    </location>
</feature>
<keyword evidence="3" id="KW-0732">Signal</keyword>
<keyword evidence="6" id="KW-1185">Reference proteome</keyword>
<dbReference type="EMBL" id="CP071090">
    <property type="protein sequence ID" value="QSQ26398.1"/>
    <property type="molecule type" value="Genomic_DNA"/>
</dbReference>
<keyword evidence="1" id="KW-0378">Hydrolase</keyword>
<feature type="compositionally biased region" description="Gly residues" evidence="2">
    <location>
        <begin position="422"/>
        <end position="441"/>
    </location>
</feature>
<feature type="domain" description="CBM-cenC" evidence="4">
    <location>
        <begin position="515"/>
        <end position="631"/>
    </location>
</feature>
<sequence>MRTNPRRALAALLMTLSLVVGVPTLAQSVTGVQGQVPIGLPNRLAIGLFEEAGQNWMRDSGVPWDVRYRYFTKGWVDNWGWGPYDGAWGAAFLQESYTQGFIPAPVFYQLFSEPGGGEDASLTKVQNATTMRSYFSDVKLLMQRAKEFNKPVLVLIEPDAFGLLQFQTNSNPNAYAAVAATGLPELASLPNTVAGWGQAFLQMRKAVGANNVILGMHVSAWASGKDISCCSVTDPLQPEVDKVVNFLKPLGLGPNTTGATYDVLVGDPLDRDADFYKLTRGQDVWWDASDIASISSRSFNRYAEWLRLFNVATGKRWVLWQIPLGNSNHRNINNDGSARAGYKDNRTEYFFGLLGDLHRRKFANSGVIALLFGAGAGGQSSYQNDQGTDGQLLVKGRAGSFLNAGGLTLPAVGTTLPLPGSGTDGGTPGGTDAGTVDGGTRGPDAGTTDAGTRDGGVDAGTDAGTRDGGVDAGTDAGTRDAGTGGTDAGTRDAGTGGTDAGTGGTDGGTPTTRGYGFESGTEQWAASGAPVKAVSSSTARAYSGTRSLAVPFSGTSGTGMAVVSSAAVPNGATVTFRVWIPSGSSITSIQPFTLEGAAGGWRYTGKWTGIANLQANAWNTVTVKMPTGSTTPLYQLGVEFTTSGSWTGTAYLDGITW</sequence>
<accession>A0ABX7P7G1</accession>
<dbReference type="InterPro" id="IPR003305">
    <property type="entry name" value="CenC_carb-bd"/>
</dbReference>
<dbReference type="Proteomes" id="UP000662747">
    <property type="component" value="Chromosome"/>
</dbReference>
<name>A0ABX7P7G1_9BACT</name>
<evidence type="ECO:0000256" key="2">
    <source>
        <dbReference type="SAM" id="MobiDB-lite"/>
    </source>
</evidence>
<feature type="compositionally biased region" description="Gly residues" evidence="2">
    <location>
        <begin position="494"/>
        <end position="507"/>
    </location>
</feature>
<proteinExistence type="predicted"/>
<dbReference type="Gene3D" id="2.60.120.260">
    <property type="entry name" value="Galactose-binding domain-like"/>
    <property type="match status" value="1"/>
</dbReference>
<evidence type="ECO:0000256" key="3">
    <source>
        <dbReference type="SAM" id="SignalP"/>
    </source>
</evidence>
<dbReference type="Pfam" id="PF02018">
    <property type="entry name" value="CBM_4_9"/>
    <property type="match status" value="1"/>
</dbReference>
<gene>
    <name evidence="5" type="ORF">JY651_16335</name>
</gene>
<evidence type="ECO:0000313" key="6">
    <source>
        <dbReference type="Proteomes" id="UP000662747"/>
    </source>
</evidence>
<evidence type="ECO:0000256" key="1">
    <source>
        <dbReference type="ARBA" id="ARBA00022801"/>
    </source>
</evidence>
<evidence type="ECO:0000313" key="5">
    <source>
        <dbReference type="EMBL" id="QSQ26398.1"/>
    </source>
</evidence>
<feature type="compositionally biased region" description="Low complexity" evidence="2">
    <location>
        <begin position="472"/>
        <end position="481"/>
    </location>
</feature>
<feature type="region of interest" description="Disordered" evidence="2">
    <location>
        <begin position="415"/>
        <end position="518"/>
    </location>
</feature>
<protein>
    <submittedName>
        <fullName evidence="5">Carbohydrate binding domain-containing protein</fullName>
    </submittedName>
</protein>
<feature type="signal peptide" evidence="3">
    <location>
        <begin position="1"/>
        <end position="26"/>
    </location>
</feature>
<reference evidence="5 6" key="1">
    <citation type="submission" date="2021-02" db="EMBL/GenBank/DDBJ databases">
        <title>De Novo genome assembly of isolated myxobacteria.</title>
        <authorList>
            <person name="Stevens D.C."/>
        </authorList>
    </citation>
    <scope>NUCLEOTIDE SEQUENCE [LARGE SCALE GENOMIC DNA]</scope>
    <source>
        <strain evidence="6">SCPEA02</strain>
    </source>
</reference>
<evidence type="ECO:0000259" key="4">
    <source>
        <dbReference type="Pfam" id="PF02018"/>
    </source>
</evidence>
<organism evidence="5 6">
    <name type="scientific">Pyxidicoccus parkwayensis</name>
    <dbReference type="NCBI Taxonomy" id="2813578"/>
    <lineage>
        <taxon>Bacteria</taxon>
        <taxon>Pseudomonadati</taxon>
        <taxon>Myxococcota</taxon>
        <taxon>Myxococcia</taxon>
        <taxon>Myxococcales</taxon>
        <taxon>Cystobacterineae</taxon>
        <taxon>Myxococcaceae</taxon>
        <taxon>Pyxidicoccus</taxon>
    </lineage>
</organism>